<feature type="transmembrane region" description="Helical" evidence="8">
    <location>
        <begin position="105"/>
        <end position="129"/>
    </location>
</feature>
<feature type="transmembrane region" description="Helical" evidence="8">
    <location>
        <begin position="255"/>
        <end position="278"/>
    </location>
</feature>
<dbReference type="GO" id="GO:0005886">
    <property type="term" value="C:plasma membrane"/>
    <property type="evidence" value="ECO:0007669"/>
    <property type="project" value="UniProtKB-SubCell"/>
</dbReference>
<dbReference type="GO" id="GO:0055085">
    <property type="term" value="P:transmembrane transport"/>
    <property type="evidence" value="ECO:0007669"/>
    <property type="project" value="InterPro"/>
</dbReference>
<dbReference type="InterPro" id="IPR000515">
    <property type="entry name" value="MetI-like"/>
</dbReference>
<comment type="caution">
    <text evidence="10">The sequence shown here is derived from an EMBL/GenBank/DDBJ whole genome shotgun (WGS) entry which is preliminary data.</text>
</comment>
<dbReference type="Proteomes" id="UP000317371">
    <property type="component" value="Unassembled WGS sequence"/>
</dbReference>
<evidence type="ECO:0000256" key="5">
    <source>
        <dbReference type="ARBA" id="ARBA00022692"/>
    </source>
</evidence>
<evidence type="ECO:0000256" key="4">
    <source>
        <dbReference type="ARBA" id="ARBA00022475"/>
    </source>
</evidence>
<dbReference type="RefSeq" id="WP_141611121.1">
    <property type="nucleotide sequence ID" value="NZ_VIGC02000022.1"/>
</dbReference>
<evidence type="ECO:0000313" key="10">
    <source>
        <dbReference type="EMBL" id="TQE94550.1"/>
    </source>
</evidence>
<dbReference type="Pfam" id="PF00528">
    <property type="entry name" value="BPD_transp_1"/>
    <property type="match status" value="1"/>
</dbReference>
<keyword evidence="11" id="KW-1185">Reference proteome</keyword>
<dbReference type="PROSITE" id="PS50928">
    <property type="entry name" value="ABC_TM1"/>
    <property type="match status" value="1"/>
</dbReference>
<protein>
    <submittedName>
        <fullName evidence="10">ABC transporter permease</fullName>
    </submittedName>
</protein>
<keyword evidence="6 8" id="KW-1133">Transmembrane helix</keyword>
<comment type="subcellular location">
    <subcellularLocation>
        <location evidence="1 8">Cell membrane</location>
        <topology evidence="1 8">Multi-pass membrane protein</topology>
    </subcellularLocation>
</comment>
<feature type="transmembrane region" description="Helical" evidence="8">
    <location>
        <begin position="197"/>
        <end position="222"/>
    </location>
</feature>
<dbReference type="InParanoid" id="A0A540VCQ4"/>
<accession>A0A540VCQ4</accession>
<keyword evidence="4" id="KW-1003">Cell membrane</keyword>
<evidence type="ECO:0000313" key="11">
    <source>
        <dbReference type="Proteomes" id="UP000317371"/>
    </source>
</evidence>
<evidence type="ECO:0000256" key="6">
    <source>
        <dbReference type="ARBA" id="ARBA00022989"/>
    </source>
</evidence>
<keyword evidence="5 8" id="KW-0812">Transmembrane</keyword>
<evidence type="ECO:0000256" key="7">
    <source>
        <dbReference type="ARBA" id="ARBA00023136"/>
    </source>
</evidence>
<feature type="transmembrane region" description="Helical" evidence="8">
    <location>
        <begin position="12"/>
        <end position="37"/>
    </location>
</feature>
<keyword evidence="7 8" id="KW-0472">Membrane</keyword>
<dbReference type="PANTHER" id="PTHR42929:SF1">
    <property type="entry name" value="INNER MEMBRANE ABC TRANSPORTER PERMEASE PROTEIN YDCU-RELATED"/>
    <property type="match status" value="1"/>
</dbReference>
<name>A0A540VCQ4_9CHLR</name>
<proteinExistence type="inferred from homology"/>
<dbReference type="InterPro" id="IPR035906">
    <property type="entry name" value="MetI-like_sf"/>
</dbReference>
<evidence type="ECO:0000256" key="3">
    <source>
        <dbReference type="ARBA" id="ARBA00022448"/>
    </source>
</evidence>
<dbReference type="CDD" id="cd06261">
    <property type="entry name" value="TM_PBP2"/>
    <property type="match status" value="1"/>
</dbReference>
<evidence type="ECO:0000256" key="1">
    <source>
        <dbReference type="ARBA" id="ARBA00004651"/>
    </source>
</evidence>
<gene>
    <name evidence="10" type="ORF">FKZ61_15810</name>
</gene>
<feature type="domain" description="ABC transmembrane type-1" evidence="9">
    <location>
        <begin position="68"/>
        <end position="274"/>
    </location>
</feature>
<dbReference type="SUPFAM" id="SSF161098">
    <property type="entry name" value="MetI-like"/>
    <property type="match status" value="1"/>
</dbReference>
<dbReference type="OrthoDB" id="9807047at2"/>
<evidence type="ECO:0000256" key="2">
    <source>
        <dbReference type="ARBA" id="ARBA00007069"/>
    </source>
</evidence>
<evidence type="ECO:0000259" key="9">
    <source>
        <dbReference type="PROSITE" id="PS50928"/>
    </source>
</evidence>
<feature type="transmembrane region" description="Helical" evidence="8">
    <location>
        <begin position="72"/>
        <end position="93"/>
    </location>
</feature>
<sequence length="292" mass="32232">MRKAPSRWSLVALLGPAYLWLALFGFLPLLIMLYFSFLSDVPLGNRTVHLTLENYARFFSRGFYSRLTLDSLVMGAYTTLGCLLLGYPLAYALARYVQGRWQTALFLLIIVPFWSNSLIRLYSWIIVLGKGGIVSALLSRLGIPLEDGLLFTYPAIIIGLVHAYLPYMVLTIYVALDRIDTSLLEAAASLGARPWRTFLRVIWPLSLPGVLAGVILVFIPAIGSFVEPRLLGGPAGTMLGTIIEDQFVQVFNWPLGAALSFILLLIVILIMALSARLLGLATWDRGQEAGHG</sequence>
<dbReference type="EMBL" id="VIGC01000022">
    <property type="protein sequence ID" value="TQE94550.1"/>
    <property type="molecule type" value="Genomic_DNA"/>
</dbReference>
<dbReference type="AlphaFoldDB" id="A0A540VCQ4"/>
<reference evidence="10 11" key="1">
    <citation type="submission" date="2019-06" db="EMBL/GenBank/DDBJ databases">
        <title>Genome sequence of Litorilinea aerophila BAA-2444.</title>
        <authorList>
            <person name="Maclea K.S."/>
            <person name="Maurais E.G."/>
            <person name="Iannazzi L.C."/>
        </authorList>
    </citation>
    <scope>NUCLEOTIDE SEQUENCE [LARGE SCALE GENOMIC DNA]</scope>
    <source>
        <strain evidence="10 11">ATCC BAA-2444</strain>
    </source>
</reference>
<organism evidence="10 11">
    <name type="scientific">Litorilinea aerophila</name>
    <dbReference type="NCBI Taxonomy" id="1204385"/>
    <lineage>
        <taxon>Bacteria</taxon>
        <taxon>Bacillati</taxon>
        <taxon>Chloroflexota</taxon>
        <taxon>Caldilineae</taxon>
        <taxon>Caldilineales</taxon>
        <taxon>Caldilineaceae</taxon>
        <taxon>Litorilinea</taxon>
    </lineage>
</organism>
<feature type="transmembrane region" description="Helical" evidence="8">
    <location>
        <begin position="149"/>
        <end position="176"/>
    </location>
</feature>
<comment type="similarity">
    <text evidence="2">Belongs to the binding-protein-dependent transport system permease family. CysTW subfamily.</text>
</comment>
<evidence type="ECO:0000256" key="8">
    <source>
        <dbReference type="RuleBase" id="RU363032"/>
    </source>
</evidence>
<dbReference type="PANTHER" id="PTHR42929">
    <property type="entry name" value="INNER MEMBRANE ABC TRANSPORTER PERMEASE PROTEIN YDCU-RELATED-RELATED"/>
    <property type="match status" value="1"/>
</dbReference>
<keyword evidence="3 8" id="KW-0813">Transport</keyword>
<dbReference type="Gene3D" id="1.10.3720.10">
    <property type="entry name" value="MetI-like"/>
    <property type="match status" value="1"/>
</dbReference>